<evidence type="ECO:0000256" key="5">
    <source>
        <dbReference type="ARBA" id="ARBA00022643"/>
    </source>
</evidence>
<dbReference type="InterPro" id="IPR023465">
    <property type="entry name" value="Riboflavin_kinase_dom_sf"/>
</dbReference>
<keyword evidence="18" id="KW-1185">Reference proteome</keyword>
<dbReference type="InterPro" id="IPR015864">
    <property type="entry name" value="FAD_synthase"/>
</dbReference>
<dbReference type="PIRSF" id="PIRSF004491">
    <property type="entry name" value="FAD_Synth"/>
    <property type="match status" value="1"/>
</dbReference>
<comment type="function">
    <text evidence="1">Catalyzes the phosphorylation of riboflavin to FMN followed by the adenylation of FMN to FAD.</text>
</comment>
<keyword evidence="4 15" id="KW-0285">Flavoprotein</keyword>
<dbReference type="Gene3D" id="3.40.50.620">
    <property type="entry name" value="HUPs"/>
    <property type="match status" value="1"/>
</dbReference>
<keyword evidence="5 15" id="KW-0288">FMN</keyword>
<dbReference type="RefSeq" id="WP_188817136.1">
    <property type="nucleotide sequence ID" value="NZ_BMOF01000019.1"/>
</dbReference>
<dbReference type="EMBL" id="BMOF01000019">
    <property type="protein sequence ID" value="GGJ99384.1"/>
    <property type="molecule type" value="Genomic_DNA"/>
</dbReference>
<dbReference type="GO" id="GO:0008531">
    <property type="term" value="F:riboflavin kinase activity"/>
    <property type="evidence" value="ECO:0007669"/>
    <property type="project" value="UniProtKB-UniRule"/>
</dbReference>
<comment type="pathway">
    <text evidence="3 15">Cofactor biosynthesis; FMN biosynthesis; FMN from riboflavin (ATP route): step 1/1.</text>
</comment>
<dbReference type="GO" id="GO:0003919">
    <property type="term" value="F:FMN adenylyltransferase activity"/>
    <property type="evidence" value="ECO:0007669"/>
    <property type="project" value="UniProtKB-UniRule"/>
</dbReference>
<evidence type="ECO:0000256" key="3">
    <source>
        <dbReference type="ARBA" id="ARBA00005201"/>
    </source>
</evidence>
<protein>
    <recommendedName>
        <fullName evidence="15">Riboflavin biosynthesis protein</fullName>
    </recommendedName>
    <domain>
        <recommendedName>
            <fullName evidence="15">Riboflavin kinase</fullName>
            <ecNumber evidence="15">2.7.1.26</ecNumber>
        </recommendedName>
        <alternativeName>
            <fullName evidence="15">Flavokinase</fullName>
        </alternativeName>
    </domain>
    <domain>
        <recommendedName>
            <fullName evidence="15">FMN adenylyltransferase</fullName>
            <ecNumber evidence="15">2.7.7.2</ecNumber>
        </recommendedName>
        <alternativeName>
            <fullName evidence="15">FAD pyrophosphorylase</fullName>
        </alternativeName>
        <alternativeName>
            <fullName evidence="15">FAD synthase</fullName>
        </alternativeName>
    </domain>
</protein>
<evidence type="ECO:0000256" key="9">
    <source>
        <dbReference type="ARBA" id="ARBA00022777"/>
    </source>
</evidence>
<accession>A0A8J3FA36</accession>
<dbReference type="InterPro" id="IPR023468">
    <property type="entry name" value="Riboflavin_kinase"/>
</dbReference>
<dbReference type="Pfam" id="PF06574">
    <property type="entry name" value="FAD_syn"/>
    <property type="match status" value="1"/>
</dbReference>
<dbReference type="NCBIfam" id="NF004160">
    <property type="entry name" value="PRK05627.1-3"/>
    <property type="match status" value="1"/>
</dbReference>
<evidence type="ECO:0000256" key="11">
    <source>
        <dbReference type="ARBA" id="ARBA00022840"/>
    </source>
</evidence>
<comment type="similarity">
    <text evidence="15">Belongs to the ribF family.</text>
</comment>
<keyword evidence="7 15" id="KW-0548">Nucleotidyltransferase</keyword>
<evidence type="ECO:0000259" key="16">
    <source>
        <dbReference type="SMART" id="SM00904"/>
    </source>
</evidence>
<dbReference type="SUPFAM" id="SSF82114">
    <property type="entry name" value="Riboflavin kinase-like"/>
    <property type="match status" value="1"/>
</dbReference>
<dbReference type="GO" id="GO:0006747">
    <property type="term" value="P:FAD biosynthetic process"/>
    <property type="evidence" value="ECO:0007669"/>
    <property type="project" value="UniProtKB-UniRule"/>
</dbReference>
<dbReference type="GO" id="GO:0005524">
    <property type="term" value="F:ATP binding"/>
    <property type="evidence" value="ECO:0007669"/>
    <property type="project" value="UniProtKB-UniRule"/>
</dbReference>
<dbReference type="NCBIfam" id="NF004162">
    <property type="entry name" value="PRK05627.1-5"/>
    <property type="match status" value="1"/>
</dbReference>
<evidence type="ECO:0000256" key="7">
    <source>
        <dbReference type="ARBA" id="ARBA00022695"/>
    </source>
</evidence>
<reference evidence="17" key="2">
    <citation type="submission" date="2020-09" db="EMBL/GenBank/DDBJ databases">
        <authorList>
            <person name="Sun Q."/>
            <person name="Ohkuma M."/>
        </authorList>
    </citation>
    <scope>NUCLEOTIDE SEQUENCE</scope>
    <source>
        <strain evidence="17">JCM 14719</strain>
    </source>
</reference>
<proteinExistence type="inferred from homology"/>
<evidence type="ECO:0000256" key="6">
    <source>
        <dbReference type="ARBA" id="ARBA00022679"/>
    </source>
</evidence>
<evidence type="ECO:0000313" key="17">
    <source>
        <dbReference type="EMBL" id="GGJ99384.1"/>
    </source>
</evidence>
<evidence type="ECO:0000256" key="13">
    <source>
        <dbReference type="ARBA" id="ARBA00047880"/>
    </source>
</evidence>
<evidence type="ECO:0000256" key="1">
    <source>
        <dbReference type="ARBA" id="ARBA00002121"/>
    </source>
</evidence>
<dbReference type="SMART" id="SM00904">
    <property type="entry name" value="Flavokinase"/>
    <property type="match status" value="1"/>
</dbReference>
<dbReference type="NCBIfam" id="TIGR00083">
    <property type="entry name" value="ribF"/>
    <property type="match status" value="1"/>
</dbReference>
<keyword evidence="10 15" id="KW-0274">FAD</keyword>
<feature type="domain" description="Riboflavin kinase" evidence="16">
    <location>
        <begin position="182"/>
        <end position="307"/>
    </location>
</feature>
<keyword evidence="11 15" id="KW-0067">ATP-binding</keyword>
<dbReference type="Gene3D" id="2.40.30.30">
    <property type="entry name" value="Riboflavin kinase-like"/>
    <property type="match status" value="1"/>
</dbReference>
<dbReference type="CDD" id="cd02064">
    <property type="entry name" value="FAD_synthetase_N"/>
    <property type="match status" value="1"/>
</dbReference>
<sequence>MNVYTIAYEALPASVQPHVAAIGYFDGVHLGHQAVVRKAIARARELGVAASVITFHPHPREVLGRSGYARYITPLADKLALLAELGVQEAYVIRFDRDFAAVEPEAFVERYLVPLKVRGVAVGFDFTFGHRGRGTADALVRLAAGRFPVDVVAPVTAEGEKVSSTAIRARLLEGRVDEAARLLGRPYAITGTVVAGNRIGRTLGFPTANVAPSEPYVIPAHGVYAAEVAWRDAVYDAVVNIGVRPTVAKGGEPTVEAHLLDFSGDLYGETIAVRFLRYLRPEQRFPDLDALRAQIARDIEAARRWRKTKA</sequence>
<dbReference type="InterPro" id="IPR014729">
    <property type="entry name" value="Rossmann-like_a/b/a_fold"/>
</dbReference>
<dbReference type="FunFam" id="2.40.30.30:FF:000003">
    <property type="entry name" value="Riboflavin biosynthesis protein"/>
    <property type="match status" value="1"/>
</dbReference>
<keyword evidence="12" id="KW-0511">Multifunctional enzyme</keyword>
<dbReference type="Pfam" id="PF01687">
    <property type="entry name" value="Flavokinase"/>
    <property type="match status" value="1"/>
</dbReference>
<dbReference type="SUPFAM" id="SSF52374">
    <property type="entry name" value="Nucleotidylyl transferase"/>
    <property type="match status" value="1"/>
</dbReference>
<dbReference type="AlphaFoldDB" id="A0A8J3FA36"/>
<keyword evidence="9 15" id="KW-0418">Kinase</keyword>
<dbReference type="UniPathway" id="UPA00277">
    <property type="reaction ID" value="UER00407"/>
</dbReference>
<keyword evidence="8 15" id="KW-0547">Nucleotide-binding</keyword>
<dbReference type="GO" id="GO:0009231">
    <property type="term" value="P:riboflavin biosynthetic process"/>
    <property type="evidence" value="ECO:0007669"/>
    <property type="project" value="InterPro"/>
</dbReference>
<keyword evidence="6 15" id="KW-0808">Transferase</keyword>
<dbReference type="PANTHER" id="PTHR22749:SF6">
    <property type="entry name" value="RIBOFLAVIN KINASE"/>
    <property type="match status" value="1"/>
</dbReference>
<dbReference type="InterPro" id="IPR002606">
    <property type="entry name" value="Riboflavin_kinase_bac"/>
</dbReference>
<comment type="pathway">
    <text evidence="2 15">Cofactor biosynthesis; FAD biosynthesis; FAD from FMN: step 1/1.</text>
</comment>
<comment type="catalytic activity">
    <reaction evidence="14 15">
        <text>FMN + ATP + H(+) = FAD + diphosphate</text>
        <dbReference type="Rhea" id="RHEA:17237"/>
        <dbReference type="ChEBI" id="CHEBI:15378"/>
        <dbReference type="ChEBI" id="CHEBI:30616"/>
        <dbReference type="ChEBI" id="CHEBI:33019"/>
        <dbReference type="ChEBI" id="CHEBI:57692"/>
        <dbReference type="ChEBI" id="CHEBI:58210"/>
        <dbReference type="EC" id="2.7.7.2"/>
    </reaction>
</comment>
<gene>
    <name evidence="17" type="ORF">GCM10007043_11860</name>
</gene>
<evidence type="ECO:0000256" key="2">
    <source>
        <dbReference type="ARBA" id="ARBA00004726"/>
    </source>
</evidence>
<dbReference type="UniPathway" id="UPA00276">
    <property type="reaction ID" value="UER00406"/>
</dbReference>
<comment type="catalytic activity">
    <reaction evidence="13 15">
        <text>riboflavin + ATP = FMN + ADP + H(+)</text>
        <dbReference type="Rhea" id="RHEA:14357"/>
        <dbReference type="ChEBI" id="CHEBI:15378"/>
        <dbReference type="ChEBI" id="CHEBI:30616"/>
        <dbReference type="ChEBI" id="CHEBI:57986"/>
        <dbReference type="ChEBI" id="CHEBI:58210"/>
        <dbReference type="ChEBI" id="CHEBI:456216"/>
        <dbReference type="EC" id="2.7.1.26"/>
    </reaction>
</comment>
<reference evidence="17" key="1">
    <citation type="journal article" date="2014" name="Int. J. Syst. Evol. Microbiol.">
        <title>Complete genome sequence of Corynebacterium casei LMG S-19264T (=DSM 44701T), isolated from a smear-ripened cheese.</title>
        <authorList>
            <consortium name="US DOE Joint Genome Institute (JGI-PGF)"/>
            <person name="Walter F."/>
            <person name="Albersmeier A."/>
            <person name="Kalinowski J."/>
            <person name="Ruckert C."/>
        </authorList>
    </citation>
    <scope>NUCLEOTIDE SEQUENCE</scope>
    <source>
        <strain evidence="17">JCM 14719</strain>
    </source>
</reference>
<evidence type="ECO:0000256" key="4">
    <source>
        <dbReference type="ARBA" id="ARBA00022630"/>
    </source>
</evidence>
<evidence type="ECO:0000256" key="12">
    <source>
        <dbReference type="ARBA" id="ARBA00023268"/>
    </source>
</evidence>
<dbReference type="EC" id="2.7.1.26" evidence="15"/>
<organism evidence="17 18">
    <name type="scientific">Calditerricola satsumensis</name>
    <dbReference type="NCBI Taxonomy" id="373054"/>
    <lineage>
        <taxon>Bacteria</taxon>
        <taxon>Bacillati</taxon>
        <taxon>Bacillota</taxon>
        <taxon>Bacilli</taxon>
        <taxon>Bacillales</taxon>
        <taxon>Bacillaceae</taxon>
        <taxon>Calditerricola</taxon>
    </lineage>
</organism>
<evidence type="ECO:0000313" key="18">
    <source>
        <dbReference type="Proteomes" id="UP000637720"/>
    </source>
</evidence>
<dbReference type="Proteomes" id="UP000637720">
    <property type="component" value="Unassembled WGS sequence"/>
</dbReference>
<evidence type="ECO:0000256" key="10">
    <source>
        <dbReference type="ARBA" id="ARBA00022827"/>
    </source>
</evidence>
<dbReference type="PANTHER" id="PTHR22749">
    <property type="entry name" value="RIBOFLAVIN KINASE/FMN ADENYLYLTRANSFERASE"/>
    <property type="match status" value="1"/>
</dbReference>
<dbReference type="EC" id="2.7.7.2" evidence="15"/>
<comment type="caution">
    <text evidence="17">The sequence shown here is derived from an EMBL/GenBank/DDBJ whole genome shotgun (WGS) entry which is preliminary data.</text>
</comment>
<evidence type="ECO:0000256" key="8">
    <source>
        <dbReference type="ARBA" id="ARBA00022741"/>
    </source>
</evidence>
<dbReference type="InterPro" id="IPR015865">
    <property type="entry name" value="Riboflavin_kinase_bac/euk"/>
</dbReference>
<evidence type="ECO:0000256" key="14">
    <source>
        <dbReference type="ARBA" id="ARBA00049494"/>
    </source>
</evidence>
<dbReference type="FunFam" id="3.40.50.620:FF:000021">
    <property type="entry name" value="Riboflavin biosynthesis protein"/>
    <property type="match status" value="1"/>
</dbReference>
<dbReference type="GO" id="GO:0009398">
    <property type="term" value="P:FMN biosynthetic process"/>
    <property type="evidence" value="ECO:0007669"/>
    <property type="project" value="UniProtKB-UniRule"/>
</dbReference>
<evidence type="ECO:0000256" key="15">
    <source>
        <dbReference type="PIRNR" id="PIRNR004491"/>
    </source>
</evidence>
<name>A0A8J3FA36_9BACI</name>